<dbReference type="EMBL" id="SGWX01000001">
    <property type="protein sequence ID" value="RZS62053.1"/>
    <property type="molecule type" value="Genomic_DNA"/>
</dbReference>
<reference evidence="1 2" key="1">
    <citation type="submission" date="2019-02" db="EMBL/GenBank/DDBJ databases">
        <title>Sequencing the genomes of 1000 actinobacteria strains.</title>
        <authorList>
            <person name="Klenk H.-P."/>
        </authorList>
    </citation>
    <scope>NUCLEOTIDE SEQUENCE [LARGE SCALE GENOMIC DNA]</scope>
    <source>
        <strain evidence="1 2">DSM 16932</strain>
    </source>
</reference>
<dbReference type="SUPFAM" id="SSF53474">
    <property type="entry name" value="alpha/beta-Hydrolases"/>
    <property type="match status" value="1"/>
</dbReference>
<dbReference type="InterPro" id="IPR029058">
    <property type="entry name" value="AB_hydrolase_fold"/>
</dbReference>
<organism evidence="1 2">
    <name type="scientific">Xylanimonas ulmi</name>
    <dbReference type="NCBI Taxonomy" id="228973"/>
    <lineage>
        <taxon>Bacteria</taxon>
        <taxon>Bacillati</taxon>
        <taxon>Actinomycetota</taxon>
        <taxon>Actinomycetes</taxon>
        <taxon>Micrococcales</taxon>
        <taxon>Promicromonosporaceae</taxon>
        <taxon>Xylanimonas</taxon>
    </lineage>
</organism>
<gene>
    <name evidence="1" type="ORF">EV386_2370</name>
</gene>
<keyword evidence="2" id="KW-1185">Reference proteome</keyword>
<accession>A0A4Q7M4V8</accession>
<comment type="caution">
    <text evidence="1">The sequence shown here is derived from an EMBL/GenBank/DDBJ whole genome shotgun (WGS) entry which is preliminary data.</text>
</comment>
<proteinExistence type="predicted"/>
<dbReference type="Gene3D" id="3.40.50.1820">
    <property type="entry name" value="alpha/beta hydrolase"/>
    <property type="match status" value="1"/>
</dbReference>
<sequence length="276" mass="30345">MGVPVTVLAPEASFSPSPANGPSRYAQFLRPGCPLEALLINRGSDVLLVGLHGATDRSKYLLPRFEWLRTMLGMSFNALLLSDPALHLSADLELSWYIGWKGLSLPLVVSDWVRIAASTLGVDKVVFFGSSGGGFAAMQVASHVPGSTAVAFNPQTRIDRYYSSAKGRFLNTVMGSADGKWPSDLDSQDPQFSLVARYASAQPCQTYFWQNRNDRHHVDNHYLPFRREIEGGPNKCAFRFIEYDGPARHSAPTQSLLVDAISQAIGSPEDCRDRRP</sequence>
<evidence type="ECO:0000313" key="2">
    <source>
        <dbReference type="Proteomes" id="UP000293852"/>
    </source>
</evidence>
<evidence type="ECO:0000313" key="1">
    <source>
        <dbReference type="EMBL" id="RZS62053.1"/>
    </source>
</evidence>
<protein>
    <submittedName>
        <fullName evidence="1">Pimeloyl-ACP methyl ester carboxylesterase</fullName>
    </submittedName>
</protein>
<name>A0A4Q7M4V8_9MICO</name>
<dbReference type="AlphaFoldDB" id="A0A4Q7M4V8"/>
<dbReference type="Proteomes" id="UP000293852">
    <property type="component" value="Unassembled WGS sequence"/>
</dbReference>